<dbReference type="GO" id="GO:0050152">
    <property type="term" value="F:omega-amidase activity"/>
    <property type="evidence" value="ECO:0007669"/>
    <property type="project" value="UniProtKB-EC"/>
</dbReference>
<evidence type="ECO:0000256" key="2">
    <source>
        <dbReference type="ARBA" id="ARBA00022801"/>
    </source>
</evidence>
<proteinExistence type="inferred from homology"/>
<dbReference type="InterPro" id="IPR003010">
    <property type="entry name" value="C-N_Hydrolase"/>
</dbReference>
<evidence type="ECO:0000259" key="6">
    <source>
        <dbReference type="PROSITE" id="PS50263"/>
    </source>
</evidence>
<dbReference type="NCBIfam" id="NF007757">
    <property type="entry name" value="PRK10438.1"/>
    <property type="match status" value="1"/>
</dbReference>
<comment type="similarity">
    <text evidence="1">Belongs to the carbon-nitrogen hydrolase superfamily. NIT1/NIT2 family.</text>
</comment>
<dbReference type="PANTHER" id="PTHR47799:SF1">
    <property type="entry name" value="OMEGA-AMIDASE YAFV"/>
    <property type="match status" value="1"/>
</dbReference>
<keyword evidence="8" id="KW-1185">Reference proteome</keyword>
<dbReference type="SUPFAM" id="SSF56317">
    <property type="entry name" value="Carbon-nitrogen hydrolase"/>
    <property type="match status" value="1"/>
</dbReference>
<comment type="catalytic activity">
    <reaction evidence="4">
        <text>a monoamide of a dicarboxylate + H2O = a dicarboxylate + NH4(+)</text>
        <dbReference type="Rhea" id="RHEA:11716"/>
        <dbReference type="ChEBI" id="CHEBI:15377"/>
        <dbReference type="ChEBI" id="CHEBI:28938"/>
        <dbReference type="ChEBI" id="CHEBI:28965"/>
        <dbReference type="ChEBI" id="CHEBI:77450"/>
        <dbReference type="EC" id="3.5.1.3"/>
    </reaction>
</comment>
<evidence type="ECO:0000256" key="3">
    <source>
        <dbReference type="ARBA" id="ARBA00039118"/>
    </source>
</evidence>
<gene>
    <name evidence="7" type="ORF">C8N46_101580</name>
</gene>
<dbReference type="InterPro" id="IPR052737">
    <property type="entry name" value="Omega-amidase_YafV"/>
</dbReference>
<dbReference type="InterPro" id="IPR036526">
    <property type="entry name" value="C-N_Hydrolase_sf"/>
</dbReference>
<sequence length="261" mass="29421">MESEQLKVALVQTNLVWEHPAENRQQLAKKIDAITETVDIIVLPEMFTSGFTMNPKAVAETMGGETIRWLKNTAKTKNVAITGSLVITENNNYYNRSVFVLPSGEVKTYDKKHTFTLAGEHKVYTAGTSKTIIDYKGWKICSLICYDLRFPVWARNVENYDVLLYVANWPKPRVNAWDALLKARAIENMSYCIGVNRVGLDANSNEYSGHSAAYDVLGEKLTNIPSNQEATEIVTLTKAHIATYRNKLKFLDDKDAFTLNS</sequence>
<dbReference type="Gene3D" id="3.60.110.10">
    <property type="entry name" value="Carbon-nitrogen hydrolase"/>
    <property type="match status" value="1"/>
</dbReference>
<evidence type="ECO:0000256" key="1">
    <source>
        <dbReference type="ARBA" id="ARBA00010613"/>
    </source>
</evidence>
<dbReference type="PANTHER" id="PTHR47799">
    <property type="entry name" value="OMEGA-AMIDASE YAFV"/>
    <property type="match status" value="1"/>
</dbReference>
<comment type="caution">
    <text evidence="7">The sequence shown here is derived from an EMBL/GenBank/DDBJ whole genome shotgun (WGS) entry which is preliminary data.</text>
</comment>
<organism evidence="7 8">
    <name type="scientific">Kordia periserrulae</name>
    <dbReference type="NCBI Taxonomy" id="701523"/>
    <lineage>
        <taxon>Bacteria</taxon>
        <taxon>Pseudomonadati</taxon>
        <taxon>Bacteroidota</taxon>
        <taxon>Flavobacteriia</taxon>
        <taxon>Flavobacteriales</taxon>
        <taxon>Flavobacteriaceae</taxon>
        <taxon>Kordia</taxon>
    </lineage>
</organism>
<dbReference type="RefSeq" id="WP_108113325.1">
    <property type="nucleotide sequence ID" value="NZ_QBKT01000001.1"/>
</dbReference>
<keyword evidence="2 7" id="KW-0378">Hydrolase</keyword>
<feature type="domain" description="CN hydrolase" evidence="6">
    <location>
        <begin position="6"/>
        <end position="243"/>
    </location>
</feature>
<protein>
    <recommendedName>
        <fullName evidence="5">Omega-amidase YafV</fullName>
        <ecNumber evidence="3">3.5.1.3</ecNumber>
    </recommendedName>
</protein>
<dbReference type="EC" id="3.5.1.3" evidence="3"/>
<dbReference type="AlphaFoldDB" id="A0A2T6C6L6"/>
<dbReference type="OrthoDB" id="9811121at2"/>
<evidence type="ECO:0000256" key="4">
    <source>
        <dbReference type="ARBA" id="ARBA00052904"/>
    </source>
</evidence>
<evidence type="ECO:0000256" key="5">
    <source>
        <dbReference type="ARBA" id="ARBA00072139"/>
    </source>
</evidence>
<accession>A0A2T6C6L6</accession>
<dbReference type="GO" id="GO:0106008">
    <property type="term" value="F:2-oxoglutaramate amidase activity"/>
    <property type="evidence" value="ECO:0007669"/>
    <property type="project" value="TreeGrafter"/>
</dbReference>
<dbReference type="FunFam" id="3.60.110.10:FF:000004">
    <property type="entry name" value="Carbon-nitrogen hydrolase"/>
    <property type="match status" value="1"/>
</dbReference>
<dbReference type="Proteomes" id="UP000244090">
    <property type="component" value="Unassembled WGS sequence"/>
</dbReference>
<dbReference type="CDD" id="cd07575">
    <property type="entry name" value="Xc-1258_like"/>
    <property type="match status" value="1"/>
</dbReference>
<dbReference type="EMBL" id="QBKT01000001">
    <property type="protein sequence ID" value="PTX63970.1"/>
    <property type="molecule type" value="Genomic_DNA"/>
</dbReference>
<name>A0A2T6C6L6_9FLAO</name>
<dbReference type="Pfam" id="PF00795">
    <property type="entry name" value="CN_hydrolase"/>
    <property type="match status" value="1"/>
</dbReference>
<dbReference type="PROSITE" id="PS50263">
    <property type="entry name" value="CN_HYDROLASE"/>
    <property type="match status" value="1"/>
</dbReference>
<evidence type="ECO:0000313" key="7">
    <source>
        <dbReference type="EMBL" id="PTX63970.1"/>
    </source>
</evidence>
<evidence type="ECO:0000313" key="8">
    <source>
        <dbReference type="Proteomes" id="UP000244090"/>
    </source>
</evidence>
<reference evidence="7 8" key="1">
    <citation type="submission" date="2018-04" db="EMBL/GenBank/DDBJ databases">
        <title>Genomic Encyclopedia of Archaeal and Bacterial Type Strains, Phase II (KMG-II): from individual species to whole genera.</title>
        <authorList>
            <person name="Goeker M."/>
        </authorList>
    </citation>
    <scope>NUCLEOTIDE SEQUENCE [LARGE SCALE GENOMIC DNA]</scope>
    <source>
        <strain evidence="7 8">DSM 25731</strain>
    </source>
</reference>